<accession>A0A0M6WAG8</accession>
<keyword evidence="1" id="KW-0812">Transmembrane</keyword>
<feature type="transmembrane region" description="Helical" evidence="1">
    <location>
        <begin position="190"/>
        <end position="214"/>
    </location>
</feature>
<feature type="transmembrane region" description="Helical" evidence="1">
    <location>
        <begin position="67"/>
        <end position="98"/>
    </location>
</feature>
<name>A0A0M6WAG8_9FIRM</name>
<protein>
    <recommendedName>
        <fullName evidence="4">ABC-type transport system involved in multi-copper enzyme maturation, permease component</fullName>
    </recommendedName>
</protein>
<dbReference type="RefSeq" id="WP_055066746.1">
    <property type="nucleotide sequence ID" value="NZ_CP173697.1"/>
</dbReference>
<proteinExistence type="predicted"/>
<dbReference type="AlphaFoldDB" id="A0A0M6WAG8"/>
<feature type="transmembrane region" description="Helical" evidence="1">
    <location>
        <begin position="119"/>
        <end position="144"/>
    </location>
</feature>
<sequence length="306" mass="34151">MKKEGSTASMLWLDIRRGFCSKRFWGIVGVVTIVFVVFLTLDIIYPLQKYYNGYGTFDWKLDSISMAPFAVRIGILSMDLFITFFPFIGVIAYAGTIIDERKDGYCYQIIQKRGFHSYYWSHFVASGLLGGLLAVAILISLYLLTDIGIGQNPLWKDAMQVYLTPEFGSESETVYFGIHILTKSAGHVELVLLGMVSFFLTGCLFGLLGAIIAFVSDARVLVYAMPMIIMETGCGGLYAISLLFGRDSVAANVLAYFYNITGAYISFGNLLSRCIVIFLIILMLCIGKGMESKVVRYYLGEEIRQV</sequence>
<keyword evidence="1" id="KW-1133">Transmembrane helix</keyword>
<evidence type="ECO:0000313" key="2">
    <source>
        <dbReference type="EMBL" id="CRL31993.1"/>
    </source>
</evidence>
<dbReference type="EMBL" id="CVRR01000003">
    <property type="protein sequence ID" value="CRL31993.1"/>
    <property type="molecule type" value="Genomic_DNA"/>
</dbReference>
<evidence type="ECO:0000313" key="3">
    <source>
        <dbReference type="Proteomes" id="UP000049979"/>
    </source>
</evidence>
<evidence type="ECO:0000256" key="1">
    <source>
        <dbReference type="SAM" id="Phobius"/>
    </source>
</evidence>
<dbReference type="STRING" id="301302.ERS852420_03534"/>
<reference evidence="3" key="1">
    <citation type="submission" date="2015-05" db="EMBL/GenBank/DDBJ databases">
        <authorList>
            <consortium name="Pathogen Informatics"/>
        </authorList>
    </citation>
    <scope>NUCLEOTIDE SEQUENCE [LARGE SCALE GENOMIC DNA]</scope>
    <source>
        <strain evidence="3">M72</strain>
    </source>
</reference>
<keyword evidence="3" id="KW-1185">Reference proteome</keyword>
<feature type="transmembrane region" description="Helical" evidence="1">
    <location>
        <begin position="264"/>
        <end position="286"/>
    </location>
</feature>
<feature type="transmembrane region" description="Helical" evidence="1">
    <location>
        <begin position="24"/>
        <end position="47"/>
    </location>
</feature>
<organism evidence="2 3">
    <name type="scientific">Roseburia faecis</name>
    <dbReference type="NCBI Taxonomy" id="301302"/>
    <lineage>
        <taxon>Bacteria</taxon>
        <taxon>Bacillati</taxon>
        <taxon>Bacillota</taxon>
        <taxon>Clostridia</taxon>
        <taxon>Lachnospirales</taxon>
        <taxon>Lachnospiraceae</taxon>
        <taxon>Roseburia</taxon>
    </lineage>
</organism>
<gene>
    <name evidence="2" type="ORF">M72_19241</name>
</gene>
<keyword evidence="1" id="KW-0472">Membrane</keyword>
<evidence type="ECO:0008006" key="4">
    <source>
        <dbReference type="Google" id="ProtNLM"/>
    </source>
</evidence>
<feature type="transmembrane region" description="Helical" evidence="1">
    <location>
        <begin position="221"/>
        <end position="244"/>
    </location>
</feature>
<dbReference type="Proteomes" id="UP000049979">
    <property type="component" value="Unassembled WGS sequence"/>
</dbReference>